<evidence type="ECO:0000313" key="1">
    <source>
        <dbReference type="EMBL" id="CAA2618865.1"/>
    </source>
</evidence>
<evidence type="ECO:0000313" key="3">
    <source>
        <dbReference type="Proteomes" id="UP000663760"/>
    </source>
</evidence>
<reference evidence="1" key="1">
    <citation type="submission" date="2019-12" db="EMBL/GenBank/DDBJ databases">
        <authorList>
            <person name="Scholz U."/>
            <person name="Mascher M."/>
            <person name="Fiebig A."/>
        </authorList>
    </citation>
    <scope>NUCLEOTIDE SEQUENCE</scope>
</reference>
<dbReference type="PANTHER" id="PTHR31170:SF25">
    <property type="entry name" value="BNAA09G04570D PROTEIN"/>
    <property type="match status" value="1"/>
</dbReference>
<sequence length="221" mass="26255">MLTRQLWSSIENQVIQTIHFGDDLPHKHFSYRVRTRVRDEDPGAYSPKVLPLGPFHRGNPSFKKMEKLKRKFTSNLLNRSHLNSIDEYVAAMRGAEERVRSWYPEVHDIDSNEFVEMMVFDGCFLIELFLKFYRTNEMHQLRQIFFQEGITIDVVRNDCLMIENQIPFFVLKLLFERSHIHDVMGISYRISTGEWYVRRTTWFSLSSTPFISLLLRSSTLP</sequence>
<keyword evidence="3" id="KW-1185">Reference proteome</keyword>
<dbReference type="EMBL" id="LR743591">
    <property type="protein sequence ID" value="CAA2618865.1"/>
    <property type="molecule type" value="Genomic_DNA"/>
</dbReference>
<gene>
    <name evidence="1" type="ORF">SI7747_04005032</name>
    <name evidence="2" type="ORF">SI8410_10013897</name>
</gene>
<accession>A0A7I8IN63</accession>
<dbReference type="Pfam" id="PF03140">
    <property type="entry name" value="DUF247"/>
    <property type="match status" value="1"/>
</dbReference>
<organism evidence="1">
    <name type="scientific">Spirodela intermedia</name>
    <name type="common">Intermediate duckweed</name>
    <dbReference type="NCBI Taxonomy" id="51605"/>
    <lineage>
        <taxon>Eukaryota</taxon>
        <taxon>Viridiplantae</taxon>
        <taxon>Streptophyta</taxon>
        <taxon>Embryophyta</taxon>
        <taxon>Tracheophyta</taxon>
        <taxon>Spermatophyta</taxon>
        <taxon>Magnoliopsida</taxon>
        <taxon>Liliopsida</taxon>
        <taxon>Araceae</taxon>
        <taxon>Lemnoideae</taxon>
        <taxon>Spirodela</taxon>
    </lineage>
</organism>
<dbReference type="EMBL" id="LR746273">
    <property type="protein sequence ID" value="CAA7403219.1"/>
    <property type="molecule type" value="Genomic_DNA"/>
</dbReference>
<dbReference type="Proteomes" id="UP000663760">
    <property type="component" value="Chromosome 10"/>
</dbReference>
<protein>
    <submittedName>
        <fullName evidence="1">Uncharacterized protein</fullName>
    </submittedName>
</protein>
<dbReference type="OrthoDB" id="672127at2759"/>
<proteinExistence type="predicted"/>
<dbReference type="InterPro" id="IPR004158">
    <property type="entry name" value="DUF247_pln"/>
</dbReference>
<name>A0A7I8IN63_SPIIN</name>
<dbReference type="AlphaFoldDB" id="A0A7I8IN63"/>
<evidence type="ECO:0000313" key="2">
    <source>
        <dbReference type="EMBL" id="CAA7403219.1"/>
    </source>
</evidence>
<dbReference type="PANTHER" id="PTHR31170">
    <property type="entry name" value="BNAC04G53230D PROTEIN"/>
    <property type="match status" value="1"/>
</dbReference>